<evidence type="ECO:0000259" key="7">
    <source>
        <dbReference type="Pfam" id="PF01477"/>
    </source>
</evidence>
<dbReference type="PRINTS" id="PR00821">
    <property type="entry name" value="TAGLIPASE"/>
</dbReference>
<comment type="similarity">
    <text evidence="2 4">Belongs to the AB hydrolase superfamily. Lipase family.</text>
</comment>
<feature type="chain" id="PRO_5043651719" description="Triacylglycerol lipase" evidence="5">
    <location>
        <begin position="23"/>
        <end position="529"/>
    </location>
</feature>
<dbReference type="EMBL" id="CAXKWB010017233">
    <property type="protein sequence ID" value="CAL4118346.1"/>
    <property type="molecule type" value="Genomic_DNA"/>
</dbReference>
<dbReference type="Gene3D" id="2.60.60.20">
    <property type="entry name" value="PLAT/LH2 domain"/>
    <property type="match status" value="1"/>
</dbReference>
<evidence type="ECO:0000256" key="5">
    <source>
        <dbReference type="SAM" id="SignalP"/>
    </source>
</evidence>
<dbReference type="CDD" id="cd00707">
    <property type="entry name" value="Pancreat_lipase_like"/>
    <property type="match status" value="1"/>
</dbReference>
<dbReference type="InterPro" id="IPR000734">
    <property type="entry name" value="TAG_lipase"/>
</dbReference>
<keyword evidence="9" id="KW-1185">Reference proteome</keyword>
<dbReference type="InterPro" id="IPR013818">
    <property type="entry name" value="Lipase"/>
</dbReference>
<keyword evidence="5" id="KW-0732">Signal</keyword>
<dbReference type="PANTHER" id="PTHR11610:SF173">
    <property type="entry name" value="LIPASE DOMAIN-CONTAINING PROTEIN-RELATED"/>
    <property type="match status" value="1"/>
</dbReference>
<dbReference type="Gene3D" id="3.40.50.1820">
    <property type="entry name" value="alpha/beta hydrolase"/>
    <property type="match status" value="1"/>
</dbReference>
<dbReference type="GO" id="GO:0005615">
    <property type="term" value="C:extracellular space"/>
    <property type="evidence" value="ECO:0007669"/>
    <property type="project" value="TreeGrafter"/>
</dbReference>
<evidence type="ECO:0000256" key="4">
    <source>
        <dbReference type="RuleBase" id="RU004262"/>
    </source>
</evidence>
<evidence type="ECO:0000313" key="8">
    <source>
        <dbReference type="EMBL" id="CAL4118346.1"/>
    </source>
</evidence>
<evidence type="ECO:0000256" key="3">
    <source>
        <dbReference type="ARBA" id="ARBA00022525"/>
    </source>
</evidence>
<dbReference type="PANTHER" id="PTHR11610">
    <property type="entry name" value="LIPASE"/>
    <property type="match status" value="1"/>
</dbReference>
<dbReference type="AlphaFoldDB" id="A0AAV2R779"/>
<dbReference type="InterPro" id="IPR033906">
    <property type="entry name" value="Lipase_N"/>
</dbReference>
<name>A0AAV2R779_MEGNR</name>
<reference evidence="8 9" key="1">
    <citation type="submission" date="2024-05" db="EMBL/GenBank/DDBJ databases">
        <authorList>
            <person name="Wallberg A."/>
        </authorList>
    </citation>
    <scope>NUCLEOTIDE SEQUENCE [LARGE SCALE GENOMIC DNA]</scope>
</reference>
<evidence type="ECO:0000256" key="2">
    <source>
        <dbReference type="ARBA" id="ARBA00010701"/>
    </source>
</evidence>
<feature type="signal peptide" evidence="5">
    <location>
        <begin position="1"/>
        <end position="22"/>
    </location>
</feature>
<dbReference type="InterPro" id="IPR001024">
    <property type="entry name" value="PLAT/LH2_dom"/>
</dbReference>
<feature type="domain" description="PLAT" evidence="7">
    <location>
        <begin position="381"/>
        <end position="480"/>
    </location>
</feature>
<comment type="caution">
    <text evidence="8">The sequence shown here is derived from an EMBL/GenBank/DDBJ whole genome shotgun (WGS) entry which is preliminary data.</text>
</comment>
<evidence type="ECO:0000313" key="9">
    <source>
        <dbReference type="Proteomes" id="UP001497623"/>
    </source>
</evidence>
<sequence length="529" mass="59863">MKLSVSLITLGALASLAVLVQAGPGWRLQKQTEQEDKWPWCDVVLGCLDITEDWYEIDTRPLNFVPHKRDSINTRFLIHTRESRNTDHDVEVKAHQASTLEGTGFNASKPTKFITHGFIDTGKLGWLKEFSQELLDYGDYNVFRIDWGGGSLPLYGQAAANCRVVGLEIGYLVNWMTEYYGLDPADVHIMGHSLGSHVSGYAGEQIPGLGRITGMDPAGPYYTNMPSFVRLDETDAVFVDAIHTDADSIFLLGYGSEMAMGNIDFYPNSGHDQPGCDPVSIGIDMIKPGDYIDDDRQLVVCSHDRAIALMRDTVKQPCPYIAHECSDYDTFEQGECGSCEDDNHRCSPAGIRATEYTHKDRVNVKMYFDTDEDPPYCLYHYQITVHTAHPKHSEDWVQGHLRVWFYGDNGEAIQDVKITKEHERFDHGRTKSFLMTSHVDLAHIIRAEFHWNYDDSLTNPGSYCWMLLCNRALYVSYVEISNLDYYPETSRLEYTAQVCDEKGEAVAEIKSGRTHIFKPRDGCGLQKDQ</sequence>
<keyword evidence="3" id="KW-0964">Secreted</keyword>
<dbReference type="Pfam" id="PF00151">
    <property type="entry name" value="Lipase"/>
    <property type="match status" value="1"/>
</dbReference>
<evidence type="ECO:0008006" key="10">
    <source>
        <dbReference type="Google" id="ProtNLM"/>
    </source>
</evidence>
<gene>
    <name evidence="8" type="ORF">MNOR_LOCUS21427</name>
</gene>
<dbReference type="InterPro" id="IPR036392">
    <property type="entry name" value="PLAT/LH2_dom_sf"/>
</dbReference>
<dbReference type="SUPFAM" id="SSF49723">
    <property type="entry name" value="Lipase/lipooxygenase domain (PLAT/LH2 domain)"/>
    <property type="match status" value="1"/>
</dbReference>
<dbReference type="FunFam" id="3.40.50.1820:FF:000033">
    <property type="entry name" value="Pancreatic triacylglycerol lipase"/>
    <property type="match status" value="1"/>
</dbReference>
<dbReference type="SUPFAM" id="SSF53474">
    <property type="entry name" value="alpha/beta-Hydrolases"/>
    <property type="match status" value="1"/>
</dbReference>
<protein>
    <recommendedName>
        <fullName evidence="10">Triacylglycerol lipase</fullName>
    </recommendedName>
</protein>
<accession>A0AAV2R779</accession>
<proteinExistence type="inferred from homology"/>
<dbReference type="Pfam" id="PF01477">
    <property type="entry name" value="PLAT"/>
    <property type="match status" value="1"/>
</dbReference>
<dbReference type="GO" id="GO:0016042">
    <property type="term" value="P:lipid catabolic process"/>
    <property type="evidence" value="ECO:0007669"/>
    <property type="project" value="TreeGrafter"/>
</dbReference>
<organism evidence="8 9">
    <name type="scientific">Meganyctiphanes norvegica</name>
    <name type="common">Northern krill</name>
    <name type="synonym">Thysanopoda norvegica</name>
    <dbReference type="NCBI Taxonomy" id="48144"/>
    <lineage>
        <taxon>Eukaryota</taxon>
        <taxon>Metazoa</taxon>
        <taxon>Ecdysozoa</taxon>
        <taxon>Arthropoda</taxon>
        <taxon>Crustacea</taxon>
        <taxon>Multicrustacea</taxon>
        <taxon>Malacostraca</taxon>
        <taxon>Eumalacostraca</taxon>
        <taxon>Eucarida</taxon>
        <taxon>Euphausiacea</taxon>
        <taxon>Euphausiidae</taxon>
        <taxon>Meganyctiphanes</taxon>
    </lineage>
</organism>
<dbReference type="GO" id="GO:0016298">
    <property type="term" value="F:lipase activity"/>
    <property type="evidence" value="ECO:0007669"/>
    <property type="project" value="InterPro"/>
</dbReference>
<dbReference type="Proteomes" id="UP001497623">
    <property type="component" value="Unassembled WGS sequence"/>
</dbReference>
<feature type="non-terminal residue" evidence="8">
    <location>
        <position position="529"/>
    </location>
</feature>
<evidence type="ECO:0000259" key="6">
    <source>
        <dbReference type="Pfam" id="PF00151"/>
    </source>
</evidence>
<dbReference type="InterPro" id="IPR029058">
    <property type="entry name" value="AB_hydrolase_fold"/>
</dbReference>
<comment type="subcellular location">
    <subcellularLocation>
        <location evidence="1">Secreted</location>
    </subcellularLocation>
</comment>
<evidence type="ECO:0000256" key="1">
    <source>
        <dbReference type="ARBA" id="ARBA00004613"/>
    </source>
</evidence>
<feature type="domain" description="Lipase" evidence="6">
    <location>
        <begin position="44"/>
        <end position="376"/>
    </location>
</feature>